<name>A0ABN2K744_9MICO</name>
<dbReference type="InterPro" id="IPR050879">
    <property type="entry name" value="Acyltransferase_3"/>
</dbReference>
<evidence type="ECO:0000313" key="5">
    <source>
        <dbReference type="Proteomes" id="UP001500506"/>
    </source>
</evidence>
<keyword evidence="5" id="KW-1185">Reference proteome</keyword>
<evidence type="ECO:0000256" key="1">
    <source>
        <dbReference type="SAM" id="MobiDB-lite"/>
    </source>
</evidence>
<feature type="compositionally biased region" description="Polar residues" evidence="1">
    <location>
        <begin position="1"/>
        <end position="16"/>
    </location>
</feature>
<feature type="transmembrane region" description="Helical" evidence="2">
    <location>
        <begin position="346"/>
        <end position="366"/>
    </location>
</feature>
<dbReference type="InterPro" id="IPR002656">
    <property type="entry name" value="Acyl_transf_3_dom"/>
</dbReference>
<feature type="region of interest" description="Disordered" evidence="1">
    <location>
        <begin position="1"/>
        <end position="23"/>
    </location>
</feature>
<feature type="transmembrane region" description="Helical" evidence="2">
    <location>
        <begin position="58"/>
        <end position="79"/>
    </location>
</feature>
<evidence type="ECO:0000313" key="4">
    <source>
        <dbReference type="EMBL" id="GAA1749480.1"/>
    </source>
</evidence>
<dbReference type="PANTHER" id="PTHR23028:SF131">
    <property type="entry name" value="BLR2367 PROTEIN"/>
    <property type="match status" value="1"/>
</dbReference>
<gene>
    <name evidence="4" type="ORF">GCM10009747_03390</name>
</gene>
<accession>A0ABN2K744</accession>
<feature type="transmembrane region" description="Helical" evidence="2">
    <location>
        <begin position="185"/>
        <end position="206"/>
    </location>
</feature>
<evidence type="ECO:0000256" key="2">
    <source>
        <dbReference type="SAM" id="Phobius"/>
    </source>
</evidence>
<organism evidence="4 5">
    <name type="scientific">Agromyces humatus</name>
    <dbReference type="NCBI Taxonomy" id="279573"/>
    <lineage>
        <taxon>Bacteria</taxon>
        <taxon>Bacillati</taxon>
        <taxon>Actinomycetota</taxon>
        <taxon>Actinomycetes</taxon>
        <taxon>Micrococcales</taxon>
        <taxon>Microbacteriaceae</taxon>
        <taxon>Agromyces</taxon>
    </lineage>
</organism>
<comment type="caution">
    <text evidence="4">The sequence shown here is derived from an EMBL/GenBank/DDBJ whole genome shotgun (WGS) entry which is preliminary data.</text>
</comment>
<feature type="domain" description="Acyltransferase 3" evidence="3">
    <location>
        <begin position="29"/>
        <end position="363"/>
    </location>
</feature>
<feature type="transmembrane region" description="Helical" evidence="2">
    <location>
        <begin position="99"/>
        <end position="116"/>
    </location>
</feature>
<dbReference type="EMBL" id="BAAANH010000001">
    <property type="protein sequence ID" value="GAA1749480.1"/>
    <property type="molecule type" value="Genomic_DNA"/>
</dbReference>
<protein>
    <recommendedName>
        <fullName evidence="3">Acyltransferase 3 domain-containing protein</fullName>
    </recommendedName>
</protein>
<dbReference type="Pfam" id="PF01757">
    <property type="entry name" value="Acyl_transf_3"/>
    <property type="match status" value="1"/>
</dbReference>
<keyword evidence="2" id="KW-0472">Membrane</keyword>
<dbReference type="RefSeq" id="WP_232496786.1">
    <property type="nucleotide sequence ID" value="NZ_BAAANH010000001.1"/>
</dbReference>
<dbReference type="Proteomes" id="UP001500506">
    <property type="component" value="Unassembled WGS sequence"/>
</dbReference>
<feature type="transmembrane region" description="Helical" evidence="2">
    <location>
        <begin position="245"/>
        <end position="265"/>
    </location>
</feature>
<feature type="transmembrane region" description="Helical" evidence="2">
    <location>
        <begin position="156"/>
        <end position="178"/>
    </location>
</feature>
<dbReference type="PANTHER" id="PTHR23028">
    <property type="entry name" value="ACETYLTRANSFERASE"/>
    <property type="match status" value="1"/>
</dbReference>
<feature type="transmembrane region" description="Helical" evidence="2">
    <location>
        <begin position="218"/>
        <end position="238"/>
    </location>
</feature>
<keyword evidence="2" id="KW-1133">Transmembrane helix</keyword>
<feature type="transmembrane region" description="Helical" evidence="2">
    <location>
        <begin position="316"/>
        <end position="334"/>
    </location>
</feature>
<feature type="transmembrane region" description="Helical" evidence="2">
    <location>
        <begin position="271"/>
        <end position="295"/>
    </location>
</feature>
<reference evidence="4 5" key="1">
    <citation type="journal article" date="2019" name="Int. J. Syst. Evol. Microbiol.">
        <title>The Global Catalogue of Microorganisms (GCM) 10K type strain sequencing project: providing services to taxonomists for standard genome sequencing and annotation.</title>
        <authorList>
            <consortium name="The Broad Institute Genomics Platform"/>
            <consortium name="The Broad Institute Genome Sequencing Center for Infectious Disease"/>
            <person name="Wu L."/>
            <person name="Ma J."/>
        </authorList>
    </citation>
    <scope>NUCLEOTIDE SEQUENCE [LARGE SCALE GENOMIC DNA]</scope>
    <source>
        <strain evidence="4 5">JCM 14319</strain>
    </source>
</reference>
<keyword evidence="2" id="KW-0812">Transmembrane</keyword>
<sequence length="391" mass="43358">MTSPAAQAALTRTDSPATAAPSARMPRLDSLTGLRWWAAFAVFAHHMTNLAPLPIHHALAYGNYGVTFFFVLSGFVLTWSARPETPKSTFWWRRFARIYPSHFVALLLAIPVFYSFNPDPADWWVKPFDLGILLLSVVLLQGWSRDPTILFSGNPAAWTLTCEAFFYALHPALYRLFVGLRVRGALILTGAVFAAALAYRIAVILLPDSWLGDLPLPISRLSEFVIGIGIAHAMRMGWRVHIKPLYCYLVGGALLAAIVLAPRIATPGSAASFFLATSNEWIILLFAVTIAAVAWRDVSKRFSLLRSRPLVLLGEWSYAFYLVHATIIYGVLSITGAQPVGWSNLIWYGALLIVSIAAAAALHYLVERPLERRLRSWWDTRAARRAKAPVA</sequence>
<evidence type="ECO:0000259" key="3">
    <source>
        <dbReference type="Pfam" id="PF01757"/>
    </source>
</evidence>
<proteinExistence type="predicted"/>